<dbReference type="SUPFAM" id="SSF55874">
    <property type="entry name" value="ATPase domain of HSP90 chaperone/DNA topoisomerase II/histidine kinase"/>
    <property type="match status" value="1"/>
</dbReference>
<dbReference type="Gene3D" id="6.10.340.10">
    <property type="match status" value="1"/>
</dbReference>
<protein>
    <recommendedName>
        <fullName evidence="3">histidine kinase</fullName>
        <ecNumber evidence="3">2.7.13.3</ecNumber>
    </recommendedName>
</protein>
<evidence type="ECO:0000313" key="15">
    <source>
        <dbReference type="Proteomes" id="UP000740727"/>
    </source>
</evidence>
<evidence type="ECO:0000256" key="7">
    <source>
        <dbReference type="ARBA" id="ARBA00022777"/>
    </source>
</evidence>
<evidence type="ECO:0000256" key="8">
    <source>
        <dbReference type="ARBA" id="ARBA00022989"/>
    </source>
</evidence>
<dbReference type="SMART" id="SM00387">
    <property type="entry name" value="HATPase_c"/>
    <property type="match status" value="1"/>
</dbReference>
<keyword evidence="9" id="KW-0902">Two-component regulatory system</keyword>
<dbReference type="Gene3D" id="3.30.565.10">
    <property type="entry name" value="Histidine kinase-like ATPase, C-terminal domain"/>
    <property type="match status" value="1"/>
</dbReference>
<accession>A0A965GDA1</accession>
<dbReference type="PRINTS" id="PR00344">
    <property type="entry name" value="BCTRLSENSOR"/>
</dbReference>
<dbReference type="PROSITE" id="PS50109">
    <property type="entry name" value="HIS_KIN"/>
    <property type="match status" value="1"/>
</dbReference>
<evidence type="ECO:0000259" key="12">
    <source>
        <dbReference type="PROSITE" id="PS50109"/>
    </source>
</evidence>
<dbReference type="Proteomes" id="UP000740727">
    <property type="component" value="Unassembled WGS sequence"/>
</dbReference>
<dbReference type="CDD" id="cd00082">
    <property type="entry name" value="HisKA"/>
    <property type="match status" value="1"/>
</dbReference>
<dbReference type="InterPro" id="IPR005467">
    <property type="entry name" value="His_kinase_dom"/>
</dbReference>
<evidence type="ECO:0000256" key="4">
    <source>
        <dbReference type="ARBA" id="ARBA00022553"/>
    </source>
</evidence>
<dbReference type="AlphaFoldDB" id="A0A965GDA1"/>
<evidence type="ECO:0000256" key="5">
    <source>
        <dbReference type="ARBA" id="ARBA00022679"/>
    </source>
</evidence>
<evidence type="ECO:0000256" key="3">
    <source>
        <dbReference type="ARBA" id="ARBA00012438"/>
    </source>
</evidence>
<keyword evidence="7 14" id="KW-0418">Kinase</keyword>
<dbReference type="Gene3D" id="1.10.287.130">
    <property type="match status" value="1"/>
</dbReference>
<dbReference type="InterPro" id="IPR004358">
    <property type="entry name" value="Sig_transdc_His_kin-like_C"/>
</dbReference>
<dbReference type="GO" id="GO:0000155">
    <property type="term" value="F:phosphorelay sensor kinase activity"/>
    <property type="evidence" value="ECO:0007669"/>
    <property type="project" value="InterPro"/>
</dbReference>
<evidence type="ECO:0000313" key="14">
    <source>
        <dbReference type="EMBL" id="NBR93963.1"/>
    </source>
</evidence>
<dbReference type="GO" id="GO:0005886">
    <property type="term" value="C:plasma membrane"/>
    <property type="evidence" value="ECO:0007669"/>
    <property type="project" value="TreeGrafter"/>
</dbReference>
<evidence type="ECO:0000256" key="2">
    <source>
        <dbReference type="ARBA" id="ARBA00004370"/>
    </source>
</evidence>
<keyword evidence="5" id="KW-0808">Transferase</keyword>
<dbReference type="InterPro" id="IPR050428">
    <property type="entry name" value="TCS_sensor_his_kinase"/>
</dbReference>
<dbReference type="SMART" id="SM00388">
    <property type="entry name" value="HisKA"/>
    <property type="match status" value="1"/>
</dbReference>
<name>A0A965GDA1_9PROT</name>
<dbReference type="InterPro" id="IPR003594">
    <property type="entry name" value="HATPase_dom"/>
</dbReference>
<dbReference type="PANTHER" id="PTHR45436:SF5">
    <property type="entry name" value="SENSOR HISTIDINE KINASE TRCS"/>
    <property type="match status" value="1"/>
</dbReference>
<feature type="domain" description="HAMP" evidence="13">
    <location>
        <begin position="153"/>
        <end position="206"/>
    </location>
</feature>
<dbReference type="FunFam" id="3.30.565.10:FF:000006">
    <property type="entry name" value="Sensor histidine kinase WalK"/>
    <property type="match status" value="1"/>
</dbReference>
<dbReference type="CDD" id="cd00075">
    <property type="entry name" value="HATPase"/>
    <property type="match status" value="1"/>
</dbReference>
<dbReference type="SUPFAM" id="SSF158472">
    <property type="entry name" value="HAMP domain-like"/>
    <property type="match status" value="1"/>
</dbReference>
<comment type="subcellular location">
    <subcellularLocation>
        <location evidence="2">Membrane</location>
    </subcellularLocation>
</comment>
<reference evidence="14" key="1">
    <citation type="submission" date="2018-10" db="EMBL/GenBank/DDBJ databases">
        <title>Iterative Subtractive Binning of Freshwater Chronoseries Metagenomes Recovers Nearly Complete Genomes from over Four Hundred Novel Species.</title>
        <authorList>
            <person name="Rodriguez-R L.M."/>
            <person name="Tsementzi D."/>
            <person name="Luo C."/>
            <person name="Konstantinidis K.T."/>
        </authorList>
    </citation>
    <scope>NUCLEOTIDE SEQUENCE</scope>
    <source>
        <strain evidence="14">WB5_2A_028</strain>
    </source>
</reference>
<keyword evidence="8 11" id="KW-1133">Transmembrane helix</keyword>
<dbReference type="PANTHER" id="PTHR45436">
    <property type="entry name" value="SENSOR HISTIDINE KINASE YKOH"/>
    <property type="match status" value="1"/>
</dbReference>
<dbReference type="SUPFAM" id="SSF47384">
    <property type="entry name" value="Homodimeric domain of signal transducing histidine kinase"/>
    <property type="match status" value="1"/>
</dbReference>
<dbReference type="PROSITE" id="PS50885">
    <property type="entry name" value="HAMP"/>
    <property type="match status" value="1"/>
</dbReference>
<evidence type="ECO:0000256" key="9">
    <source>
        <dbReference type="ARBA" id="ARBA00023012"/>
    </source>
</evidence>
<sequence>MGRIDDQLNSVAGGSFLRLDRAGIQADQDQGGDGVSGPLKKVPSAISVTLLDPTGAIIGRLGGELNTERVERVVAGIMPTTVAEKRGKPFTIIRDKAHFRVLARLLPSGAGSAIAALSLEDVERTLGRLQLLFLFIGLLVLILVGVVSQVAIRVSMKPLTAVEGTAEAIANGDLSARLPDAKPDSEVGRLTASLNQMLSRIEESFAVQRRSEEKLRRFVADASHELRTPLTAIRGFAELHRQGAITGEEKTRELVGRIESESKRMSALVEDLLTLARLDQARPIAHEAIDIKKLIEEAAQAVRATAPYANITLDFPEEESFIIGDSLKVYQAILNLAANATAHTPEGTPITISLLPHEESFQIKVRDLGPGLTPEQQSKVFERFYRVDQSRTRTGAEGSGLGLSIVQAIMEAHHGAVEIESELGRGTTFTLTFPIKEN</sequence>
<keyword evidence="4" id="KW-0597">Phosphoprotein</keyword>
<dbReference type="InterPro" id="IPR036890">
    <property type="entry name" value="HATPase_C_sf"/>
</dbReference>
<dbReference type="Pfam" id="PF02518">
    <property type="entry name" value="HATPase_c"/>
    <property type="match status" value="1"/>
</dbReference>
<dbReference type="CDD" id="cd06225">
    <property type="entry name" value="HAMP"/>
    <property type="match status" value="1"/>
</dbReference>
<dbReference type="SMART" id="SM00304">
    <property type="entry name" value="HAMP"/>
    <property type="match status" value="1"/>
</dbReference>
<evidence type="ECO:0000256" key="11">
    <source>
        <dbReference type="SAM" id="Phobius"/>
    </source>
</evidence>
<feature type="domain" description="Histidine kinase" evidence="12">
    <location>
        <begin position="221"/>
        <end position="437"/>
    </location>
</feature>
<comment type="catalytic activity">
    <reaction evidence="1">
        <text>ATP + protein L-histidine = ADP + protein N-phospho-L-histidine.</text>
        <dbReference type="EC" id="2.7.13.3"/>
    </reaction>
</comment>
<evidence type="ECO:0000256" key="6">
    <source>
        <dbReference type="ARBA" id="ARBA00022692"/>
    </source>
</evidence>
<evidence type="ECO:0000259" key="13">
    <source>
        <dbReference type="PROSITE" id="PS50885"/>
    </source>
</evidence>
<organism evidence="14 15">
    <name type="scientific">Candidatus Fonsibacter lacus</name>
    <dbReference type="NCBI Taxonomy" id="2576439"/>
    <lineage>
        <taxon>Bacteria</taxon>
        <taxon>Pseudomonadati</taxon>
        <taxon>Pseudomonadota</taxon>
        <taxon>Alphaproteobacteria</taxon>
        <taxon>Candidatus Pelagibacterales</taxon>
        <taxon>Candidatus Pelagibacterales incertae sedis</taxon>
        <taxon>Candidatus Fonsibacter</taxon>
    </lineage>
</organism>
<keyword evidence="10 11" id="KW-0472">Membrane</keyword>
<gene>
    <name evidence="14" type="ORF">EBT44_03880</name>
</gene>
<dbReference type="EMBL" id="RFXN01000040">
    <property type="protein sequence ID" value="NBR93963.1"/>
    <property type="molecule type" value="Genomic_DNA"/>
</dbReference>
<dbReference type="InterPro" id="IPR036097">
    <property type="entry name" value="HisK_dim/P_sf"/>
</dbReference>
<keyword evidence="6 11" id="KW-0812">Transmembrane</keyword>
<dbReference type="FunFam" id="1.10.287.130:FF:000001">
    <property type="entry name" value="Two-component sensor histidine kinase"/>
    <property type="match status" value="1"/>
</dbReference>
<proteinExistence type="predicted"/>
<dbReference type="Pfam" id="PF00672">
    <property type="entry name" value="HAMP"/>
    <property type="match status" value="1"/>
</dbReference>
<dbReference type="EC" id="2.7.13.3" evidence="3"/>
<evidence type="ECO:0000256" key="10">
    <source>
        <dbReference type="ARBA" id="ARBA00023136"/>
    </source>
</evidence>
<comment type="caution">
    <text evidence="14">The sequence shown here is derived from an EMBL/GenBank/DDBJ whole genome shotgun (WGS) entry which is preliminary data.</text>
</comment>
<feature type="transmembrane region" description="Helical" evidence="11">
    <location>
        <begin position="131"/>
        <end position="152"/>
    </location>
</feature>
<evidence type="ECO:0000256" key="1">
    <source>
        <dbReference type="ARBA" id="ARBA00000085"/>
    </source>
</evidence>
<dbReference type="InterPro" id="IPR003661">
    <property type="entry name" value="HisK_dim/P_dom"/>
</dbReference>
<dbReference type="InterPro" id="IPR003660">
    <property type="entry name" value="HAMP_dom"/>
</dbReference>
<dbReference type="Pfam" id="PF00512">
    <property type="entry name" value="HisKA"/>
    <property type="match status" value="1"/>
</dbReference>